<proteinExistence type="inferred from homology"/>
<evidence type="ECO:0000256" key="3">
    <source>
        <dbReference type="ARBA" id="ARBA00008883"/>
    </source>
</evidence>
<dbReference type="Proteomes" id="UP000028709">
    <property type="component" value="Unassembled WGS sequence"/>
</dbReference>
<dbReference type="EC" id="2.7.10.2" evidence="4"/>
<comment type="caution">
    <text evidence="20">The sequence shown here is derived from an EMBL/GenBank/DDBJ whole genome shotgun (WGS) entry which is preliminary data.</text>
</comment>
<dbReference type="CDD" id="cd05387">
    <property type="entry name" value="BY-kinase"/>
    <property type="match status" value="1"/>
</dbReference>
<dbReference type="GO" id="GO:0005886">
    <property type="term" value="C:plasma membrane"/>
    <property type="evidence" value="ECO:0007669"/>
    <property type="project" value="UniProtKB-SubCell"/>
</dbReference>
<evidence type="ECO:0000256" key="9">
    <source>
        <dbReference type="ARBA" id="ARBA00022741"/>
    </source>
</evidence>
<evidence type="ECO:0000259" key="17">
    <source>
        <dbReference type="Pfam" id="PF02706"/>
    </source>
</evidence>
<dbReference type="Pfam" id="PF02706">
    <property type="entry name" value="Wzz"/>
    <property type="match status" value="1"/>
</dbReference>
<evidence type="ECO:0000256" key="16">
    <source>
        <dbReference type="SAM" id="Phobius"/>
    </source>
</evidence>
<evidence type="ECO:0000256" key="15">
    <source>
        <dbReference type="ARBA" id="ARBA00051245"/>
    </source>
</evidence>
<keyword evidence="21" id="KW-1185">Reference proteome</keyword>
<gene>
    <name evidence="20" type="ORF">IQ37_06100</name>
</gene>
<comment type="catalytic activity">
    <reaction evidence="15">
        <text>L-tyrosyl-[protein] + ATP = O-phospho-L-tyrosyl-[protein] + ADP + H(+)</text>
        <dbReference type="Rhea" id="RHEA:10596"/>
        <dbReference type="Rhea" id="RHEA-COMP:10136"/>
        <dbReference type="Rhea" id="RHEA-COMP:20101"/>
        <dbReference type="ChEBI" id="CHEBI:15378"/>
        <dbReference type="ChEBI" id="CHEBI:30616"/>
        <dbReference type="ChEBI" id="CHEBI:46858"/>
        <dbReference type="ChEBI" id="CHEBI:61978"/>
        <dbReference type="ChEBI" id="CHEBI:456216"/>
        <dbReference type="EC" id="2.7.10.2"/>
    </reaction>
</comment>
<dbReference type="Gene3D" id="3.40.50.300">
    <property type="entry name" value="P-loop containing nucleotide triphosphate hydrolases"/>
    <property type="match status" value="1"/>
</dbReference>
<keyword evidence="5" id="KW-1003">Cell membrane</keyword>
<dbReference type="SUPFAM" id="SSF52540">
    <property type="entry name" value="P-loop containing nucleoside triphosphate hydrolases"/>
    <property type="match status" value="1"/>
</dbReference>
<keyword evidence="14" id="KW-0829">Tyrosine-protein kinase</keyword>
<dbReference type="OrthoDB" id="9794577at2"/>
<dbReference type="PANTHER" id="PTHR32309:SF13">
    <property type="entry name" value="FERRIC ENTEROBACTIN TRANSPORT PROTEIN FEPE"/>
    <property type="match status" value="1"/>
</dbReference>
<dbReference type="Pfam" id="PF13614">
    <property type="entry name" value="AAA_31"/>
    <property type="match status" value="1"/>
</dbReference>
<evidence type="ECO:0000313" key="21">
    <source>
        <dbReference type="Proteomes" id="UP000028709"/>
    </source>
</evidence>
<dbReference type="NCBIfam" id="TIGR01007">
    <property type="entry name" value="eps_fam"/>
    <property type="match status" value="1"/>
</dbReference>
<evidence type="ECO:0000256" key="5">
    <source>
        <dbReference type="ARBA" id="ARBA00022475"/>
    </source>
</evidence>
<dbReference type="EMBL" id="JPRJ01000007">
    <property type="protein sequence ID" value="KFF29368.1"/>
    <property type="molecule type" value="Genomic_DNA"/>
</dbReference>
<dbReference type="RefSeq" id="WP_034682578.1">
    <property type="nucleotide sequence ID" value="NZ_CP023049.2"/>
</dbReference>
<keyword evidence="12 16" id="KW-1133">Transmembrane helix</keyword>
<dbReference type="GO" id="GO:0005524">
    <property type="term" value="F:ATP binding"/>
    <property type="evidence" value="ECO:0007669"/>
    <property type="project" value="UniProtKB-KW"/>
</dbReference>
<evidence type="ECO:0000256" key="10">
    <source>
        <dbReference type="ARBA" id="ARBA00022777"/>
    </source>
</evidence>
<dbReference type="eggNOG" id="COG0489">
    <property type="taxonomic scope" value="Bacteria"/>
</dbReference>
<protein>
    <recommendedName>
        <fullName evidence="4">non-specific protein-tyrosine kinase</fullName>
        <ecNumber evidence="4">2.7.10.2</ecNumber>
    </recommendedName>
</protein>
<feature type="domain" description="AAA" evidence="18">
    <location>
        <begin position="572"/>
        <end position="709"/>
    </location>
</feature>
<dbReference type="eggNOG" id="COG3206">
    <property type="taxonomic scope" value="Bacteria"/>
</dbReference>
<dbReference type="InterPro" id="IPR003856">
    <property type="entry name" value="LPS_length_determ_N"/>
</dbReference>
<evidence type="ECO:0000256" key="6">
    <source>
        <dbReference type="ARBA" id="ARBA00022519"/>
    </source>
</evidence>
<evidence type="ECO:0000259" key="19">
    <source>
        <dbReference type="Pfam" id="PF13807"/>
    </source>
</evidence>
<evidence type="ECO:0000256" key="11">
    <source>
        <dbReference type="ARBA" id="ARBA00022840"/>
    </source>
</evidence>
<dbReference type="InterPro" id="IPR027417">
    <property type="entry name" value="P-loop_NTPase"/>
</dbReference>
<accession>A0A086BKA4</accession>
<keyword evidence="8 16" id="KW-0812">Transmembrane</keyword>
<keyword evidence="11" id="KW-0067">ATP-binding</keyword>
<organism evidence="20 21">
    <name type="scientific">Chryseobacterium piperi</name>
    <dbReference type="NCBI Taxonomy" id="558152"/>
    <lineage>
        <taxon>Bacteria</taxon>
        <taxon>Pseudomonadati</taxon>
        <taxon>Bacteroidota</taxon>
        <taxon>Flavobacteriia</taxon>
        <taxon>Flavobacteriales</taxon>
        <taxon>Weeksellaceae</taxon>
        <taxon>Chryseobacterium group</taxon>
        <taxon>Chryseobacterium</taxon>
    </lineage>
</organism>
<keyword evidence="6" id="KW-0997">Cell inner membrane</keyword>
<comment type="subcellular location">
    <subcellularLocation>
        <location evidence="1">Cell inner membrane</location>
        <topology evidence="1">Multi-pass membrane protein</topology>
    </subcellularLocation>
</comment>
<dbReference type="InterPro" id="IPR050445">
    <property type="entry name" value="Bact_polysacc_biosynth/exp"/>
</dbReference>
<reference evidence="20 21" key="1">
    <citation type="submission" date="2014-07" db="EMBL/GenBank/DDBJ databases">
        <title>Genome of Chryseobacterium piperi CTM.</title>
        <authorList>
            <person name="Pipes S.E."/>
            <person name="Stropko S.J."/>
            <person name="Newman J.D."/>
        </authorList>
    </citation>
    <scope>NUCLEOTIDE SEQUENCE [LARGE SCALE GENOMIC DNA]</scope>
    <source>
        <strain evidence="20 21">CTM</strain>
    </source>
</reference>
<name>A0A086BKA4_9FLAO</name>
<feature type="transmembrane region" description="Helical" evidence="16">
    <location>
        <begin position="486"/>
        <end position="507"/>
    </location>
</feature>
<evidence type="ECO:0000256" key="7">
    <source>
        <dbReference type="ARBA" id="ARBA00022679"/>
    </source>
</evidence>
<feature type="domain" description="Tyrosine-protein kinase G-rich" evidence="19">
    <location>
        <begin position="436"/>
        <end position="502"/>
    </location>
</feature>
<evidence type="ECO:0000313" key="20">
    <source>
        <dbReference type="EMBL" id="KFF29368.1"/>
    </source>
</evidence>
<evidence type="ECO:0000256" key="12">
    <source>
        <dbReference type="ARBA" id="ARBA00022989"/>
    </source>
</evidence>
<evidence type="ECO:0000256" key="1">
    <source>
        <dbReference type="ARBA" id="ARBA00004429"/>
    </source>
</evidence>
<dbReference type="AlphaFoldDB" id="A0A086BKA4"/>
<evidence type="ECO:0000256" key="13">
    <source>
        <dbReference type="ARBA" id="ARBA00023136"/>
    </source>
</evidence>
<evidence type="ECO:0000256" key="4">
    <source>
        <dbReference type="ARBA" id="ARBA00011903"/>
    </source>
</evidence>
<dbReference type="STRING" id="558152.IQ37_06100"/>
<evidence type="ECO:0000256" key="2">
    <source>
        <dbReference type="ARBA" id="ARBA00007316"/>
    </source>
</evidence>
<evidence type="ECO:0000259" key="18">
    <source>
        <dbReference type="Pfam" id="PF13614"/>
    </source>
</evidence>
<dbReference type="Pfam" id="PF13807">
    <property type="entry name" value="GNVR"/>
    <property type="match status" value="1"/>
</dbReference>
<keyword evidence="7" id="KW-0808">Transferase</keyword>
<dbReference type="GO" id="GO:0004715">
    <property type="term" value="F:non-membrane spanning protein tyrosine kinase activity"/>
    <property type="evidence" value="ECO:0007669"/>
    <property type="project" value="UniProtKB-EC"/>
</dbReference>
<dbReference type="KEGG" id="cpip:CJF12_18970"/>
<evidence type="ECO:0000256" key="8">
    <source>
        <dbReference type="ARBA" id="ARBA00022692"/>
    </source>
</evidence>
<keyword evidence="10 20" id="KW-0418">Kinase</keyword>
<dbReference type="InterPro" id="IPR032807">
    <property type="entry name" value="GNVR"/>
</dbReference>
<dbReference type="InterPro" id="IPR005702">
    <property type="entry name" value="Wzc-like_C"/>
</dbReference>
<dbReference type="InterPro" id="IPR025669">
    <property type="entry name" value="AAA_dom"/>
</dbReference>
<keyword evidence="9" id="KW-0547">Nucleotide-binding</keyword>
<keyword evidence="13 16" id="KW-0472">Membrane</keyword>
<dbReference type="PANTHER" id="PTHR32309">
    <property type="entry name" value="TYROSINE-PROTEIN KINASE"/>
    <property type="match status" value="1"/>
</dbReference>
<sequence>MQQIELQENEETLNLRKVIGKYINKWPWFIGFILLFLIGAYVYLRYSIPQYQSITTLKFDKKQNDITGALADLDNLGLGLGNADELKSEVAVVTSRPILMKVVENLNLSVQYYNSGEIKDSELFTKIPITAKVISYNDNKKFISSEYIVKEVNGNDFTLGSDEKGDVKGSFNKALKLDFGIVVLQKIPGLTFRSKYKIVFWNPLEKVKALENKIQVNLPDQKAMLMDINIVGTIPEKSEAILNEVTKQYNLDGLKDKNLQAQNTQEFIDKRLEVITRDLSGVENQKEDFQNKNRIVDLQAQAELALQNTSDNTKALLQQQTQLDLLNSLQTEASKGSNQLMPSNLGLNLSLEQAISQYNTLLISRNKTLKQATNENPAIVEMNKEIASLKEIVRDNIRQQKSTVQASIAQINNQISSSTGMINKVPGQSKIYRGIERQQNLKEQLFLFLLQKREENAINLSVNVPKAKIVNPAFTEDIPVSPKKSLIILGAILLGILCPFAIFYFFFMWDDKIYSRYDITERTSLGVLADIPSLKNEQSHLVQKNDFSELAEAFRVLVSNLKFILPSKNSAKVVMVTSSVKGEGKTLVSVNLALTLGNKNGRSLLIGSDIRNPQIQRYDNEPIKRKGLTEYLYDDSTDVEELIHTSDTNPNCDVIYAGSIPPNPQELLSNGRYQKLIEQMVNNYAYVVIDSAPLMLVSDTLNIADTADATLYVVRSGVSRNILIDFANGLVKESKLSNVSFVLNDVSKNAGGYGYGNNYGYGYGYSSEKKKKWWQKIFKS</sequence>
<feature type="domain" description="Polysaccharide chain length determinant N-terminal" evidence="17">
    <location>
        <begin position="12"/>
        <end position="106"/>
    </location>
</feature>
<evidence type="ECO:0000256" key="14">
    <source>
        <dbReference type="ARBA" id="ARBA00023137"/>
    </source>
</evidence>
<comment type="similarity">
    <text evidence="3">Belongs to the etk/wzc family.</text>
</comment>
<feature type="transmembrane region" description="Helical" evidence="16">
    <location>
        <begin position="26"/>
        <end position="44"/>
    </location>
</feature>
<comment type="similarity">
    <text evidence="2">Belongs to the CpsD/CapB family.</text>
</comment>